<dbReference type="EMBL" id="BAABCW010000014">
    <property type="protein sequence ID" value="GAA3515275.1"/>
    <property type="molecule type" value="Genomic_DNA"/>
</dbReference>
<dbReference type="Pfam" id="PF07980">
    <property type="entry name" value="SusD_RagB"/>
    <property type="match status" value="1"/>
</dbReference>
<keyword evidence="10" id="KW-1185">Reference proteome</keyword>
<feature type="domain" description="RagB/SusD" evidence="7">
    <location>
        <begin position="358"/>
        <end position="481"/>
    </location>
</feature>
<evidence type="ECO:0000256" key="3">
    <source>
        <dbReference type="ARBA" id="ARBA00022729"/>
    </source>
</evidence>
<dbReference type="Gene3D" id="1.25.40.390">
    <property type="match status" value="1"/>
</dbReference>
<evidence type="ECO:0000259" key="8">
    <source>
        <dbReference type="Pfam" id="PF14322"/>
    </source>
</evidence>
<name>A0ABP6UST6_9FLAO</name>
<evidence type="ECO:0000259" key="7">
    <source>
        <dbReference type="Pfam" id="PF07980"/>
    </source>
</evidence>
<proteinExistence type="inferred from homology"/>
<gene>
    <name evidence="9" type="ORF">GCM10022393_31580</name>
</gene>
<dbReference type="RefSeq" id="WP_344929086.1">
    <property type="nucleotide sequence ID" value="NZ_BAABCW010000014.1"/>
</dbReference>
<organism evidence="9 10">
    <name type="scientific">Aquimarina addita</name>
    <dbReference type="NCBI Taxonomy" id="870485"/>
    <lineage>
        <taxon>Bacteria</taxon>
        <taxon>Pseudomonadati</taxon>
        <taxon>Bacteroidota</taxon>
        <taxon>Flavobacteriia</taxon>
        <taxon>Flavobacteriales</taxon>
        <taxon>Flavobacteriaceae</taxon>
        <taxon>Aquimarina</taxon>
    </lineage>
</organism>
<keyword evidence="5" id="KW-0998">Cell outer membrane</keyword>
<evidence type="ECO:0000313" key="10">
    <source>
        <dbReference type="Proteomes" id="UP001500459"/>
    </source>
</evidence>
<feature type="signal peptide" evidence="6">
    <location>
        <begin position="1"/>
        <end position="24"/>
    </location>
</feature>
<evidence type="ECO:0000256" key="1">
    <source>
        <dbReference type="ARBA" id="ARBA00004442"/>
    </source>
</evidence>
<feature type="chain" id="PRO_5045274196" evidence="6">
    <location>
        <begin position="25"/>
        <end position="481"/>
    </location>
</feature>
<sequence>MKMTQIIKTLSILSIMTLISCSDALEEETFSVLGPTNFYNSAEDAEALLNGVYTASQGYRDISRDYLTINEMTTDILIERGGGINANTQPIEDFIWPTTHPYFDFFWGRYYVAIYRANVTIEQVPNIDMDEERRTQIVAEARFLRAFNYFQLYDLFGPVPLIVTSQTAVTDRPFRSTKEEMLTFMENEFNTVADILPATQEQFGRVTNTAALGFLTKMYLNNRDWQLAADTAQELISLGVHDLFTEGNRTDLFALANEGDNEFIFVAPFPDNPATGLGNTYLSHAAPPGYQFEFPPKVNFAAQFKILSSFIDIFSEEDERLDAFLFEYTNGEGNLVVLGEDDTRSFKYQEDPNGIGDISGNDWPYLRYADILLSRAEALNELQGPNQESIDLINDVRLAAGLMAVSVVEFPSSDSLNDFILEERAKEFHTEGLRRQDLIRHDKFISEAISRGKPAQDFNLLFPIPQSEIDKNQNLMQNDGY</sequence>
<dbReference type="Pfam" id="PF14322">
    <property type="entry name" value="SusD-like_3"/>
    <property type="match status" value="1"/>
</dbReference>
<protein>
    <submittedName>
        <fullName evidence="9">RagB/SusD family nutrient uptake outer membrane protein</fullName>
    </submittedName>
</protein>
<accession>A0ABP6UST6</accession>
<dbReference type="Proteomes" id="UP001500459">
    <property type="component" value="Unassembled WGS sequence"/>
</dbReference>
<dbReference type="CDD" id="cd08977">
    <property type="entry name" value="SusD"/>
    <property type="match status" value="1"/>
</dbReference>
<dbReference type="InterPro" id="IPR012944">
    <property type="entry name" value="SusD_RagB_dom"/>
</dbReference>
<evidence type="ECO:0000256" key="6">
    <source>
        <dbReference type="SAM" id="SignalP"/>
    </source>
</evidence>
<evidence type="ECO:0000313" key="9">
    <source>
        <dbReference type="EMBL" id="GAA3515275.1"/>
    </source>
</evidence>
<comment type="caution">
    <text evidence="9">The sequence shown here is derived from an EMBL/GenBank/DDBJ whole genome shotgun (WGS) entry which is preliminary data.</text>
</comment>
<reference evidence="10" key="1">
    <citation type="journal article" date="2019" name="Int. J. Syst. Evol. Microbiol.">
        <title>The Global Catalogue of Microorganisms (GCM) 10K type strain sequencing project: providing services to taxonomists for standard genome sequencing and annotation.</title>
        <authorList>
            <consortium name="The Broad Institute Genomics Platform"/>
            <consortium name="The Broad Institute Genome Sequencing Center for Infectious Disease"/>
            <person name="Wu L."/>
            <person name="Ma J."/>
        </authorList>
    </citation>
    <scope>NUCLEOTIDE SEQUENCE [LARGE SCALE GENOMIC DNA]</scope>
    <source>
        <strain evidence="10">JCM 17106</strain>
    </source>
</reference>
<dbReference type="PROSITE" id="PS51257">
    <property type="entry name" value="PROKAR_LIPOPROTEIN"/>
    <property type="match status" value="1"/>
</dbReference>
<dbReference type="InterPro" id="IPR011990">
    <property type="entry name" value="TPR-like_helical_dom_sf"/>
</dbReference>
<keyword evidence="4" id="KW-0472">Membrane</keyword>
<keyword evidence="3 6" id="KW-0732">Signal</keyword>
<evidence type="ECO:0000256" key="4">
    <source>
        <dbReference type="ARBA" id="ARBA00023136"/>
    </source>
</evidence>
<dbReference type="SUPFAM" id="SSF48452">
    <property type="entry name" value="TPR-like"/>
    <property type="match status" value="1"/>
</dbReference>
<feature type="domain" description="SusD-like N-terminal" evidence="8">
    <location>
        <begin position="96"/>
        <end position="220"/>
    </location>
</feature>
<comment type="subcellular location">
    <subcellularLocation>
        <location evidence="1">Cell outer membrane</location>
    </subcellularLocation>
</comment>
<comment type="similarity">
    <text evidence="2">Belongs to the SusD family.</text>
</comment>
<evidence type="ECO:0000256" key="2">
    <source>
        <dbReference type="ARBA" id="ARBA00006275"/>
    </source>
</evidence>
<dbReference type="InterPro" id="IPR033985">
    <property type="entry name" value="SusD-like_N"/>
</dbReference>
<evidence type="ECO:0000256" key="5">
    <source>
        <dbReference type="ARBA" id="ARBA00023237"/>
    </source>
</evidence>